<gene>
    <name evidence="2" type="ORF">MSPICULIGERA_LOCUS7978</name>
</gene>
<protein>
    <submittedName>
        <fullName evidence="2">Uncharacterized protein</fullName>
    </submittedName>
</protein>
<keyword evidence="1" id="KW-0812">Transmembrane</keyword>
<reference evidence="2" key="1">
    <citation type="submission" date="2023-06" db="EMBL/GenBank/DDBJ databases">
        <authorList>
            <person name="Delattre M."/>
        </authorList>
    </citation>
    <scope>NUCLEOTIDE SEQUENCE</scope>
    <source>
        <strain evidence="2">AF72</strain>
    </source>
</reference>
<keyword evidence="1" id="KW-0472">Membrane</keyword>
<feature type="transmembrane region" description="Helical" evidence="1">
    <location>
        <begin position="166"/>
        <end position="184"/>
    </location>
</feature>
<accession>A0AA36FW86</accession>
<evidence type="ECO:0000256" key="1">
    <source>
        <dbReference type="SAM" id="Phobius"/>
    </source>
</evidence>
<keyword evidence="3" id="KW-1185">Reference proteome</keyword>
<dbReference type="AlphaFoldDB" id="A0AA36FW86"/>
<feature type="non-terminal residue" evidence="2">
    <location>
        <position position="274"/>
    </location>
</feature>
<organism evidence="2 3">
    <name type="scientific">Mesorhabditis spiculigera</name>
    <dbReference type="NCBI Taxonomy" id="96644"/>
    <lineage>
        <taxon>Eukaryota</taxon>
        <taxon>Metazoa</taxon>
        <taxon>Ecdysozoa</taxon>
        <taxon>Nematoda</taxon>
        <taxon>Chromadorea</taxon>
        <taxon>Rhabditida</taxon>
        <taxon>Rhabditina</taxon>
        <taxon>Rhabditomorpha</taxon>
        <taxon>Rhabditoidea</taxon>
        <taxon>Rhabditidae</taxon>
        <taxon>Mesorhabditinae</taxon>
        <taxon>Mesorhabditis</taxon>
    </lineage>
</organism>
<feature type="transmembrane region" description="Helical" evidence="1">
    <location>
        <begin position="39"/>
        <end position="64"/>
    </location>
</feature>
<feature type="transmembrane region" description="Helical" evidence="1">
    <location>
        <begin position="84"/>
        <end position="110"/>
    </location>
</feature>
<name>A0AA36FW86_9BILA</name>
<proteinExistence type="predicted"/>
<feature type="transmembrane region" description="Helical" evidence="1">
    <location>
        <begin position="199"/>
        <end position="221"/>
    </location>
</feature>
<comment type="caution">
    <text evidence="2">The sequence shown here is derived from an EMBL/GenBank/DDBJ whole genome shotgun (WGS) entry which is preliminary data.</text>
</comment>
<dbReference type="Proteomes" id="UP001177023">
    <property type="component" value="Unassembled WGS sequence"/>
</dbReference>
<evidence type="ECO:0000313" key="2">
    <source>
        <dbReference type="EMBL" id="CAJ0569500.1"/>
    </source>
</evidence>
<evidence type="ECO:0000313" key="3">
    <source>
        <dbReference type="Proteomes" id="UP001177023"/>
    </source>
</evidence>
<keyword evidence="1" id="KW-1133">Transmembrane helix</keyword>
<dbReference type="EMBL" id="CATQJA010002039">
    <property type="protein sequence ID" value="CAJ0569500.1"/>
    <property type="molecule type" value="Genomic_DNA"/>
</dbReference>
<sequence length="274" mass="30942">MVWAVGAYAHLFQHFSLVVHGFSRAVAISFKVDQHYQVWSYNVSLIAQHLVFFFPLGFVTLFAWDGPQISLGTGVVWDNHILYAGYRLILFVVYATTSGLTITWIVIAVLRRMYLQRARRLASGLSSIPSGDRARIVHTVRTSEELSNQSIHYQPSTIPEINNETSFTVVTGICLAVNLGQFIYLKQDFPTADDYGEQAVTALATFVFPVGITYLLMVPIFRHKLRNDRGLLFRLYRRLTGPTMRDVAVVPPKVELTTVASIYQPRRNTISVSP</sequence>